<dbReference type="InterPro" id="IPR016181">
    <property type="entry name" value="Acyl_CoA_acyltransferase"/>
</dbReference>
<dbReference type="CDD" id="cd04301">
    <property type="entry name" value="NAT_SF"/>
    <property type="match status" value="1"/>
</dbReference>
<evidence type="ECO:0000313" key="2">
    <source>
        <dbReference type="EMBL" id="OOZ39880.1"/>
    </source>
</evidence>
<name>A0A1T2L4B8_9GAMM</name>
<dbReference type="OrthoDB" id="9799601at2"/>
<sequence length="141" mass="16173">MTIKIAETEHEIRSCYTVMRELRTHLNEQEFVERVAVMSPAGYRLSYIEAQGQVVAVAGFRPGHNLAWGRFIYVDDLVTLASSRSKGYGRQLIEWLRLYAKEHGCGQLHLDSGLQRADAHRFYEREGVNKTSYHFAEVLGL</sequence>
<accession>A0A1T2L4B8</accession>
<gene>
    <name evidence="2" type="ORF">BOW53_09755</name>
</gene>
<dbReference type="Proteomes" id="UP000191110">
    <property type="component" value="Unassembled WGS sequence"/>
</dbReference>
<evidence type="ECO:0000259" key="1">
    <source>
        <dbReference type="PROSITE" id="PS51186"/>
    </source>
</evidence>
<keyword evidence="3" id="KW-1185">Reference proteome</keyword>
<dbReference type="GO" id="GO:0016747">
    <property type="term" value="F:acyltransferase activity, transferring groups other than amino-acyl groups"/>
    <property type="evidence" value="ECO:0007669"/>
    <property type="project" value="InterPro"/>
</dbReference>
<dbReference type="Pfam" id="PF00583">
    <property type="entry name" value="Acetyltransf_1"/>
    <property type="match status" value="1"/>
</dbReference>
<organism evidence="2 3">
    <name type="scientific">Solemya pervernicosa gill symbiont</name>
    <dbReference type="NCBI Taxonomy" id="642797"/>
    <lineage>
        <taxon>Bacteria</taxon>
        <taxon>Pseudomonadati</taxon>
        <taxon>Pseudomonadota</taxon>
        <taxon>Gammaproteobacteria</taxon>
        <taxon>sulfur-oxidizing symbionts</taxon>
    </lineage>
</organism>
<dbReference type="SUPFAM" id="SSF55729">
    <property type="entry name" value="Acyl-CoA N-acyltransferases (Nat)"/>
    <property type="match status" value="1"/>
</dbReference>
<dbReference type="EMBL" id="MPRL01000039">
    <property type="protein sequence ID" value="OOZ39880.1"/>
    <property type="molecule type" value="Genomic_DNA"/>
</dbReference>
<dbReference type="AlphaFoldDB" id="A0A1T2L4B8"/>
<evidence type="ECO:0000313" key="3">
    <source>
        <dbReference type="Proteomes" id="UP000191110"/>
    </source>
</evidence>
<dbReference type="PROSITE" id="PS51186">
    <property type="entry name" value="GNAT"/>
    <property type="match status" value="1"/>
</dbReference>
<keyword evidence="2" id="KW-0808">Transferase</keyword>
<comment type="caution">
    <text evidence="2">The sequence shown here is derived from an EMBL/GenBank/DDBJ whole genome shotgun (WGS) entry which is preliminary data.</text>
</comment>
<protein>
    <submittedName>
        <fullName evidence="2">GNAT family N-acetyltransferase</fullName>
    </submittedName>
</protein>
<dbReference type="InterPro" id="IPR000182">
    <property type="entry name" value="GNAT_dom"/>
</dbReference>
<proteinExistence type="predicted"/>
<feature type="domain" description="N-acetyltransferase" evidence="1">
    <location>
        <begin position="1"/>
        <end position="141"/>
    </location>
</feature>
<dbReference type="Gene3D" id="3.40.630.30">
    <property type="match status" value="1"/>
</dbReference>
<dbReference type="RefSeq" id="WP_078483895.1">
    <property type="nucleotide sequence ID" value="NZ_MPRL01000039.1"/>
</dbReference>
<reference evidence="2 3" key="1">
    <citation type="submission" date="2016-11" db="EMBL/GenBank/DDBJ databases">
        <title>Mixed transmission modes and dynamic genome evolution in an obligate animal-bacterial symbiosis.</title>
        <authorList>
            <person name="Russell S.L."/>
            <person name="Corbett-Detig R.B."/>
            <person name="Cavanaugh C.M."/>
        </authorList>
    </citation>
    <scope>NUCLEOTIDE SEQUENCE [LARGE SCALE GENOMIC DNA]</scope>
    <source>
        <strain evidence="2">Sveles-Q1</strain>
    </source>
</reference>